<dbReference type="OrthoDB" id="3480139at2"/>
<proteinExistence type="predicted"/>
<protein>
    <recommendedName>
        <fullName evidence="4">Bacterial proteasome activator</fullName>
    </recommendedName>
</protein>
<dbReference type="Proteomes" id="UP000309174">
    <property type="component" value="Unassembled WGS sequence"/>
</dbReference>
<dbReference type="EMBL" id="VCKW01000284">
    <property type="protein sequence ID" value="TMQ90518.1"/>
    <property type="molecule type" value="Genomic_DNA"/>
</dbReference>
<evidence type="ECO:0008006" key="4">
    <source>
        <dbReference type="Google" id="ProtNLM"/>
    </source>
</evidence>
<feature type="region of interest" description="Disordered" evidence="1">
    <location>
        <begin position="1"/>
        <end position="32"/>
    </location>
</feature>
<keyword evidence="3" id="KW-1185">Reference proteome</keyword>
<evidence type="ECO:0000313" key="2">
    <source>
        <dbReference type="EMBL" id="TMQ90518.1"/>
    </source>
</evidence>
<evidence type="ECO:0000313" key="3">
    <source>
        <dbReference type="Proteomes" id="UP000309174"/>
    </source>
</evidence>
<feature type="compositionally biased region" description="Basic and acidic residues" evidence="1">
    <location>
        <begin position="1"/>
        <end position="13"/>
    </location>
</feature>
<name>A0A5C4J1D6_9ACTN</name>
<dbReference type="AlphaFoldDB" id="A0A5C4J1D6"/>
<comment type="caution">
    <text evidence="2">The sequence shown here is derived from an EMBL/GenBank/DDBJ whole genome shotgun (WGS) entry which is preliminary data.</text>
</comment>
<dbReference type="RefSeq" id="WP_138649516.1">
    <property type="nucleotide sequence ID" value="NZ_VCKW01000284.1"/>
</dbReference>
<organism evidence="2 3">
    <name type="scientific">Actinomadura soli</name>
    <dbReference type="NCBI Taxonomy" id="2508997"/>
    <lineage>
        <taxon>Bacteria</taxon>
        <taxon>Bacillati</taxon>
        <taxon>Actinomycetota</taxon>
        <taxon>Actinomycetes</taxon>
        <taxon>Streptosporangiales</taxon>
        <taxon>Thermomonosporaceae</taxon>
        <taxon>Actinomadura</taxon>
    </lineage>
</organism>
<reference evidence="2 3" key="1">
    <citation type="submission" date="2019-05" db="EMBL/GenBank/DDBJ databases">
        <title>Draft genome sequence of Actinomadura sp. 14C53.</title>
        <authorList>
            <person name="Saricaoglu S."/>
            <person name="Isik K."/>
        </authorList>
    </citation>
    <scope>NUCLEOTIDE SEQUENCE [LARGE SCALE GENOMIC DNA]</scope>
    <source>
        <strain evidence="2 3">14C53</strain>
    </source>
</reference>
<accession>A0A5C4J1D6</accession>
<sequence length="149" mass="16148">MIARHQPPDRHDPAAPTPRPAQMTIPIGDGREARQGYEVTAPTRLLRTWRLLSAMNEELHAAGADTAGAHRAAMMFNVLRDELIRSVSQPLAAEVRELLPPLDEHCGVAGTRTACAAALAWLDSLIAAMLLQSAQQGERPAGRKHPTKP</sequence>
<gene>
    <name evidence="2" type="ORF">ETD83_35115</name>
</gene>
<evidence type="ECO:0000256" key="1">
    <source>
        <dbReference type="SAM" id="MobiDB-lite"/>
    </source>
</evidence>